<sequence length="86" mass="9548">MWVCQRVSHRGYWHSVHLQPCICIRGKGSGVKRDGGGHTANRSLLDSLCKTLVIIVVHICMSVLGSPKYVVCMSKGERKEHTIEAC</sequence>
<organism evidence="1 2">
    <name type="scientific">Dioscorea zingiberensis</name>
    <dbReference type="NCBI Taxonomy" id="325984"/>
    <lineage>
        <taxon>Eukaryota</taxon>
        <taxon>Viridiplantae</taxon>
        <taxon>Streptophyta</taxon>
        <taxon>Embryophyta</taxon>
        <taxon>Tracheophyta</taxon>
        <taxon>Spermatophyta</taxon>
        <taxon>Magnoliopsida</taxon>
        <taxon>Liliopsida</taxon>
        <taxon>Dioscoreales</taxon>
        <taxon>Dioscoreaceae</taxon>
        <taxon>Dioscorea</taxon>
    </lineage>
</organism>
<gene>
    <name evidence="1" type="ORF">J5N97_022700</name>
</gene>
<dbReference type="AlphaFoldDB" id="A0A9D5CAW2"/>
<accession>A0A9D5CAW2</accession>
<dbReference type="Proteomes" id="UP001085076">
    <property type="component" value="Miscellaneous, Linkage group lg06"/>
</dbReference>
<proteinExistence type="predicted"/>
<evidence type="ECO:0000313" key="1">
    <source>
        <dbReference type="EMBL" id="KAJ0969823.1"/>
    </source>
</evidence>
<keyword evidence="2" id="KW-1185">Reference proteome</keyword>
<dbReference type="EMBL" id="JAGGNH010000006">
    <property type="protein sequence ID" value="KAJ0969823.1"/>
    <property type="molecule type" value="Genomic_DNA"/>
</dbReference>
<name>A0A9D5CAW2_9LILI</name>
<evidence type="ECO:0000313" key="2">
    <source>
        <dbReference type="Proteomes" id="UP001085076"/>
    </source>
</evidence>
<protein>
    <submittedName>
        <fullName evidence="1">Uncharacterized protein</fullName>
    </submittedName>
</protein>
<reference evidence="1" key="2">
    <citation type="journal article" date="2022" name="Hortic Res">
        <title>The genome of Dioscorea zingiberensis sheds light on the biosynthesis, origin and evolution of the medicinally important diosgenin saponins.</title>
        <authorList>
            <person name="Li Y."/>
            <person name="Tan C."/>
            <person name="Li Z."/>
            <person name="Guo J."/>
            <person name="Li S."/>
            <person name="Chen X."/>
            <person name="Wang C."/>
            <person name="Dai X."/>
            <person name="Yang H."/>
            <person name="Song W."/>
            <person name="Hou L."/>
            <person name="Xu J."/>
            <person name="Tong Z."/>
            <person name="Xu A."/>
            <person name="Yuan X."/>
            <person name="Wang W."/>
            <person name="Yang Q."/>
            <person name="Chen L."/>
            <person name="Sun Z."/>
            <person name="Wang K."/>
            <person name="Pan B."/>
            <person name="Chen J."/>
            <person name="Bao Y."/>
            <person name="Liu F."/>
            <person name="Qi X."/>
            <person name="Gang D.R."/>
            <person name="Wen J."/>
            <person name="Li J."/>
        </authorList>
    </citation>
    <scope>NUCLEOTIDE SEQUENCE</scope>
    <source>
        <strain evidence="1">Dzin_1.0</strain>
    </source>
</reference>
<reference evidence="1" key="1">
    <citation type="submission" date="2021-03" db="EMBL/GenBank/DDBJ databases">
        <authorList>
            <person name="Li Z."/>
            <person name="Yang C."/>
        </authorList>
    </citation>
    <scope>NUCLEOTIDE SEQUENCE</scope>
    <source>
        <strain evidence="1">Dzin_1.0</strain>
        <tissue evidence="1">Leaf</tissue>
    </source>
</reference>
<comment type="caution">
    <text evidence="1">The sequence shown here is derived from an EMBL/GenBank/DDBJ whole genome shotgun (WGS) entry which is preliminary data.</text>
</comment>